<protein>
    <submittedName>
        <fullName evidence="1">Uncharacterized protein</fullName>
    </submittedName>
</protein>
<evidence type="ECO:0000313" key="2">
    <source>
        <dbReference type="Proteomes" id="UP001155587"/>
    </source>
</evidence>
<organism evidence="1 2">
    <name type="scientific">Vibrio qingdaonensis</name>
    <dbReference type="NCBI Taxonomy" id="2829491"/>
    <lineage>
        <taxon>Bacteria</taxon>
        <taxon>Pseudomonadati</taxon>
        <taxon>Pseudomonadota</taxon>
        <taxon>Gammaproteobacteria</taxon>
        <taxon>Vibrionales</taxon>
        <taxon>Vibrionaceae</taxon>
        <taxon>Vibrio</taxon>
    </lineage>
</organism>
<dbReference type="AlphaFoldDB" id="A0A9X3CVC0"/>
<dbReference type="EMBL" id="JAKRRY010000066">
    <property type="protein sequence ID" value="MCW8349140.1"/>
    <property type="molecule type" value="Genomic_DNA"/>
</dbReference>
<proteinExistence type="predicted"/>
<reference evidence="1" key="1">
    <citation type="submission" date="2022-02" db="EMBL/GenBank/DDBJ databases">
        <title>Vibrio sp. nov, a new bacterium isolated from seawater.</title>
        <authorList>
            <person name="Yuan Y."/>
        </authorList>
    </citation>
    <scope>NUCLEOTIDE SEQUENCE</scope>
    <source>
        <strain evidence="1">ZSDZ65</strain>
    </source>
</reference>
<name>A0A9X3CVC0_9VIBR</name>
<sequence>MKEDLRIYAKGLAFSGGTYSLRSLDVLISNHRKILDELIAVSLGKNRVDRHIREQIDYQVQIKEGSVELLVDFIFNNKELFAPLAADGGYQLSNTIVSLYKNAIELREAVAKIADKGLQVKIDISNSFNFASNNSSSKVNYNLTNGSILIADPKILLAAQTTKSAVDNVVKSIDGSNVEYVDFGAGVNNQRLSESNKNLLGRRKEEIPATLNIIGRLDMISVSSHRGAIVSDGQRFNVSWDEPLRDKLLKVVDVEAVSFKARPVIDHKSLGDKEIGFHLVDCIQMQGRLDV</sequence>
<gene>
    <name evidence="1" type="ORF">MD535_24440</name>
</gene>
<dbReference type="Proteomes" id="UP001155587">
    <property type="component" value="Unassembled WGS sequence"/>
</dbReference>
<keyword evidence="2" id="KW-1185">Reference proteome</keyword>
<accession>A0A9X3CVC0</accession>
<comment type="caution">
    <text evidence="1">The sequence shown here is derived from an EMBL/GenBank/DDBJ whole genome shotgun (WGS) entry which is preliminary data.</text>
</comment>
<dbReference type="RefSeq" id="WP_265677791.1">
    <property type="nucleotide sequence ID" value="NZ_JAKRRY010000066.1"/>
</dbReference>
<evidence type="ECO:0000313" key="1">
    <source>
        <dbReference type="EMBL" id="MCW8349140.1"/>
    </source>
</evidence>